<organism evidence="2 3">
    <name type="scientific">Algoriphagus aquimarinus</name>
    <dbReference type="NCBI Taxonomy" id="237018"/>
    <lineage>
        <taxon>Bacteria</taxon>
        <taxon>Pseudomonadati</taxon>
        <taxon>Bacteroidota</taxon>
        <taxon>Cytophagia</taxon>
        <taxon>Cytophagales</taxon>
        <taxon>Cyclobacteriaceae</taxon>
        <taxon>Algoriphagus</taxon>
    </lineage>
</organism>
<dbReference type="InterPro" id="IPR000157">
    <property type="entry name" value="TIR_dom"/>
</dbReference>
<dbReference type="SMART" id="SM00255">
    <property type="entry name" value="TIR"/>
    <property type="match status" value="1"/>
</dbReference>
<accession>A0A5C7AUD7</accession>
<feature type="domain" description="TIR" evidence="1">
    <location>
        <begin position="7"/>
        <end position="149"/>
    </location>
</feature>
<dbReference type="Pfam" id="PF13676">
    <property type="entry name" value="TIR_2"/>
    <property type="match status" value="1"/>
</dbReference>
<evidence type="ECO:0000313" key="2">
    <source>
        <dbReference type="EMBL" id="TXE12356.1"/>
    </source>
</evidence>
<dbReference type="GO" id="GO:0007165">
    <property type="term" value="P:signal transduction"/>
    <property type="evidence" value="ECO:0007669"/>
    <property type="project" value="InterPro"/>
</dbReference>
<dbReference type="Proteomes" id="UP000321935">
    <property type="component" value="Unassembled WGS sequence"/>
</dbReference>
<sequence>MEGSAIFKPRIFLSYSHKDEELKKELDSHLVPLKRSGKIDTWNDREIIAGQEWNEEILAELNKSEVILLLISKDFIASQYIWEKELQIAMSRQDKGNAFVVPIILKSCLWEDMPFAKLQGLPRNAKPVTSFQDRDEAFTEIAIALKKLVDYIYDSKK</sequence>
<reference evidence="2 3" key="1">
    <citation type="submission" date="2019-08" db="EMBL/GenBank/DDBJ databases">
        <title>Genomes sequence of Algoriphagus aquimarinus ACAM450.</title>
        <authorList>
            <person name="Bowman J.P."/>
        </authorList>
    </citation>
    <scope>NUCLEOTIDE SEQUENCE [LARGE SCALE GENOMIC DNA]</scope>
    <source>
        <strain evidence="2 3">ACAM 450</strain>
    </source>
</reference>
<dbReference type="AlphaFoldDB" id="A0A5C7AUD7"/>
<protein>
    <submittedName>
        <fullName evidence="2">Toll/interleukin-1 receptor domain-containing protein</fullName>
    </submittedName>
</protein>
<name>A0A5C7AUD7_9BACT</name>
<evidence type="ECO:0000313" key="3">
    <source>
        <dbReference type="Proteomes" id="UP000321935"/>
    </source>
</evidence>
<dbReference type="RefSeq" id="WP_146917095.1">
    <property type="nucleotide sequence ID" value="NZ_VORW01000004.1"/>
</dbReference>
<gene>
    <name evidence="2" type="ORF">ESV85_10015</name>
</gene>
<dbReference type="InterPro" id="IPR035897">
    <property type="entry name" value="Toll_tir_struct_dom_sf"/>
</dbReference>
<keyword evidence="2" id="KW-0675">Receptor</keyword>
<dbReference type="EMBL" id="VORW01000004">
    <property type="protein sequence ID" value="TXE12356.1"/>
    <property type="molecule type" value="Genomic_DNA"/>
</dbReference>
<proteinExistence type="predicted"/>
<comment type="caution">
    <text evidence="2">The sequence shown here is derived from an EMBL/GenBank/DDBJ whole genome shotgun (WGS) entry which is preliminary data.</text>
</comment>
<dbReference type="SUPFAM" id="SSF52200">
    <property type="entry name" value="Toll/Interleukin receptor TIR domain"/>
    <property type="match status" value="1"/>
</dbReference>
<dbReference type="OrthoDB" id="883741at2"/>
<evidence type="ECO:0000259" key="1">
    <source>
        <dbReference type="PROSITE" id="PS50104"/>
    </source>
</evidence>
<dbReference type="PROSITE" id="PS50104">
    <property type="entry name" value="TIR"/>
    <property type="match status" value="1"/>
</dbReference>
<dbReference type="Gene3D" id="3.40.50.10140">
    <property type="entry name" value="Toll/interleukin-1 receptor homology (TIR) domain"/>
    <property type="match status" value="1"/>
</dbReference>